<sequence length="109" mass="12640">MTAHEETDGVRRRASLEVLRAEAADELSTVAWERLRSGEDPWEFMQELPSVDELVVLTLRAELIHADNDRRPNRDVDYRMLRQIALAYPPLSTAVWRLLDGEPTRRRTA</sequence>
<dbReference type="EMBL" id="CP043504">
    <property type="protein sequence ID" value="QEO10303.1"/>
    <property type="molecule type" value="Genomic_DNA"/>
</dbReference>
<dbReference type="RefSeq" id="WP_149325720.1">
    <property type="nucleotide sequence ID" value="NZ_CP043504.1"/>
</dbReference>
<dbReference type="KEGG" id="lyk:FLP23_09960"/>
<protein>
    <submittedName>
        <fullName evidence="1">Tryptophan synthase subunit alpha</fullName>
    </submittedName>
</protein>
<name>A0A5C1Y872_9MICO</name>
<reference evidence="1 2" key="1">
    <citation type="submission" date="2019-09" db="EMBL/GenBank/DDBJ databases">
        <title>Genome sequencing of strain KACC 19322.</title>
        <authorList>
            <person name="Heo J."/>
            <person name="Kim S.-J."/>
            <person name="Kim J.-S."/>
            <person name="Hong S.-B."/>
            <person name="Kwon S.-W."/>
        </authorList>
    </citation>
    <scope>NUCLEOTIDE SEQUENCE [LARGE SCALE GENOMIC DNA]</scope>
    <source>
        <strain evidence="1 2">KACC 19322</strain>
    </source>
</reference>
<dbReference type="Proteomes" id="UP000322159">
    <property type="component" value="Chromosome"/>
</dbReference>
<dbReference type="AlphaFoldDB" id="A0A5C1Y872"/>
<keyword evidence="2" id="KW-1185">Reference proteome</keyword>
<organism evidence="1 2">
    <name type="scientific">Protaetiibacter larvae</name>
    <dbReference type="NCBI Taxonomy" id="2592654"/>
    <lineage>
        <taxon>Bacteria</taxon>
        <taxon>Bacillati</taxon>
        <taxon>Actinomycetota</taxon>
        <taxon>Actinomycetes</taxon>
        <taxon>Micrococcales</taxon>
        <taxon>Microbacteriaceae</taxon>
        <taxon>Protaetiibacter</taxon>
    </lineage>
</organism>
<gene>
    <name evidence="1" type="ORF">FLP23_09960</name>
</gene>
<dbReference type="OrthoDB" id="5114823at2"/>
<proteinExistence type="predicted"/>
<evidence type="ECO:0000313" key="2">
    <source>
        <dbReference type="Proteomes" id="UP000322159"/>
    </source>
</evidence>
<accession>A0A5C1Y872</accession>
<evidence type="ECO:0000313" key="1">
    <source>
        <dbReference type="EMBL" id="QEO10303.1"/>
    </source>
</evidence>